<dbReference type="HOGENOM" id="CLU_2279950_0_0_1"/>
<dbReference type="STRING" id="135651.G0ND83"/>
<gene>
    <name evidence="1" type="ORF">CAEBREN_20092</name>
</gene>
<dbReference type="eggNOG" id="KOG1064">
    <property type="taxonomic scope" value="Eukaryota"/>
</dbReference>
<dbReference type="EMBL" id="GL379866">
    <property type="protein sequence ID" value="EGT58187.1"/>
    <property type="molecule type" value="Genomic_DNA"/>
</dbReference>
<evidence type="ECO:0000313" key="1">
    <source>
        <dbReference type="EMBL" id="EGT58187.1"/>
    </source>
</evidence>
<dbReference type="Proteomes" id="UP000008068">
    <property type="component" value="Unassembled WGS sequence"/>
</dbReference>
<keyword evidence="2" id="KW-1185">Reference proteome</keyword>
<sequence>MDLLAIVDTLSHFASDAKDKVEEANAEQLMATGVNTFPLLDAAVSPPKMFVSSALVYIVNQGSDLLAAITCKNVTSCTTCHKDFPAASTNHSPTLIKCTLQC</sequence>
<organism evidence="2">
    <name type="scientific">Caenorhabditis brenneri</name>
    <name type="common">Nematode worm</name>
    <dbReference type="NCBI Taxonomy" id="135651"/>
    <lineage>
        <taxon>Eukaryota</taxon>
        <taxon>Metazoa</taxon>
        <taxon>Ecdysozoa</taxon>
        <taxon>Nematoda</taxon>
        <taxon>Chromadorea</taxon>
        <taxon>Rhabditida</taxon>
        <taxon>Rhabditina</taxon>
        <taxon>Rhabditomorpha</taxon>
        <taxon>Rhabditoidea</taxon>
        <taxon>Rhabditidae</taxon>
        <taxon>Peloderinae</taxon>
        <taxon>Caenorhabditis</taxon>
    </lineage>
</organism>
<proteinExistence type="predicted"/>
<accession>G0ND83</accession>
<protein>
    <submittedName>
        <fullName evidence="1">Uncharacterized protein</fullName>
    </submittedName>
</protein>
<reference evidence="2" key="1">
    <citation type="submission" date="2011-07" db="EMBL/GenBank/DDBJ databases">
        <authorList>
            <consortium name="Caenorhabditis brenneri Sequencing and Analysis Consortium"/>
            <person name="Wilson R.K."/>
        </authorList>
    </citation>
    <scope>NUCLEOTIDE SEQUENCE [LARGE SCALE GENOMIC DNA]</scope>
    <source>
        <strain evidence="2">PB2801</strain>
    </source>
</reference>
<dbReference type="InParanoid" id="G0ND83"/>
<evidence type="ECO:0000313" key="2">
    <source>
        <dbReference type="Proteomes" id="UP000008068"/>
    </source>
</evidence>
<dbReference type="AlphaFoldDB" id="G0ND83"/>
<name>G0ND83_CAEBE</name>